<reference evidence="10 11" key="1">
    <citation type="submission" date="2024-08" db="EMBL/GenBank/DDBJ databases">
        <title>Mycobacterium servetensis sp. nov., a novel rapid-growing mycobacterial species recovered from a human patient in Zaragoza, Spain.</title>
        <authorList>
            <person name="Tristancho-Baro A.I."/>
            <person name="Buenestado-Serrano S."/>
            <person name="Garcia De Viedma D."/>
            <person name="Milagro-Beamonte A."/>
            <person name="Burillo N."/>
            <person name="Sanz S."/>
            <person name="Lopez-Calleja A.I."/>
            <person name="Penas-Utrilla D."/>
            <person name="Guardingo M."/>
            <person name="Garcia M.J."/>
            <person name="Vinuelas-Bayon J."/>
        </authorList>
    </citation>
    <scope>NUCLEOTIDE SEQUENCE [LARGE SCALE GENOMIC DNA]</scope>
    <source>
        <strain evidence="11">HUMS_12744610</strain>
    </source>
</reference>
<evidence type="ECO:0000313" key="10">
    <source>
        <dbReference type="EMBL" id="MEY8016697.1"/>
    </source>
</evidence>
<proteinExistence type="inferred from homology"/>
<feature type="region of interest" description="Disordered" evidence="7">
    <location>
        <begin position="1103"/>
        <end position="1135"/>
    </location>
</feature>
<evidence type="ECO:0000256" key="7">
    <source>
        <dbReference type="SAM" id="MobiDB-lite"/>
    </source>
</evidence>
<evidence type="ECO:0000256" key="6">
    <source>
        <dbReference type="ARBA" id="ARBA00023136"/>
    </source>
</evidence>
<sequence length="1135" mass="120969">MVIAGWIMFAGALALIFPPLPVQAAKQEQKPLPDDAPTVIVGHEMQKAFHEIGGGSEALIILVDERGLTPADEDTYRKLIDTLQQDEQDKQAKVAVQDVLKVPEMRELLASKDGKAINLPVSFPGEAMAPATLAAYRHVKEIAQQVTKGTTLTAYLSGPLASIADITAMTEEDAHFIEISTVICVLVILFVIYRNVVTMLVPLANIGASIGTTQGVLSGLVGAGLPFNLESMILMSAVMLGAGTDYAVFLISRYHDYVRHGQTSDEAVKNALMSIGKVIAASAATVAVTFLAMVFTKLQVFSAVGPAISIAIVIALCSAVTLMPALLVLAGRRGWIKPRRELTTRMWRITGTRVVRRPRIHLVGSLVVLVALASCTSVMRFNYDDLKTMPASVDSSKGYAAMNRHFPMNAMTPMMLFVQSSHDLRTPTALADLEQVANRVSQLPNVTMVRGLTRPNGERLEQMKLSWQAGEVGGKLDEASGQIANHGDDLDKLVNGSNQLADALAQLRDQVTGTVSSLSGVVGTLTSMEQMLGGDKAIAALDQGSTYTGQMKSLGDNLGASTAHAENTAQWAGPMLAALNDSPECNADPGCVQSRAGLAALVAADNDGTLNSLKIMSRNLQSAQKAATIGQTLDTVQQTLMQASSAMKTIKGLQATMAQAQQGSNMLADGSRAIAGGVKALVEQTRKLGTGLNEASQFLLNMKQDADTPSMAGFNLPPQITTRDEFKKGAQIFLSPDGHAARYFIQSALNPFTTEAMDQVNTIEKAARSALPNTELADAKVSVVGVPTGLRDTRDYYNHDINFIVIATILIVFLILVGLLRAIVAPLYLIGSVLLSYMSAMGLGVLVFQIFMGQNLHWSLPGLSFILLVAIGADYNMLLISRIRDESPHGVRVGVIRTVGSTGGVITSAGLIFAASMFGLMSASIYTMLEAGFILGMGILIDTFVVRTITVPALAAMIGQKNWWPSNLGKTPAQVVAAYETKQRQLEQISEQLVRMKVIPSPRTHVPAPAPQANGHAPGAHKASKGDRSTAHVPNHALPLFDLSGMSTQLTDELVEPTRDAVSANGRRNGNHKRRVDRYLGHSLPLFGPDVLSHALVSVGTNGHANGSNGKHRTADAEQAGDQDESLPLFGPDGR</sequence>
<dbReference type="InterPro" id="IPR004869">
    <property type="entry name" value="MMPL_dom"/>
</dbReference>
<feature type="transmembrane region" description="Helical" evidence="8">
    <location>
        <begin position="200"/>
        <end position="225"/>
    </location>
</feature>
<keyword evidence="3" id="KW-1003">Cell membrane</keyword>
<evidence type="ECO:0000256" key="5">
    <source>
        <dbReference type="ARBA" id="ARBA00022989"/>
    </source>
</evidence>
<dbReference type="SUPFAM" id="SSF82866">
    <property type="entry name" value="Multidrug efflux transporter AcrB transmembrane domain"/>
    <property type="match status" value="2"/>
</dbReference>
<feature type="transmembrane region" description="Helical" evidence="8">
    <location>
        <begin position="858"/>
        <end position="878"/>
    </location>
</feature>
<evidence type="ECO:0000256" key="2">
    <source>
        <dbReference type="ARBA" id="ARBA00010157"/>
    </source>
</evidence>
<dbReference type="EMBL" id="JBGEDP010000001">
    <property type="protein sequence ID" value="MEY8016697.1"/>
    <property type="molecule type" value="Genomic_DNA"/>
</dbReference>
<evidence type="ECO:0000256" key="1">
    <source>
        <dbReference type="ARBA" id="ARBA00004651"/>
    </source>
</evidence>
<feature type="transmembrane region" description="Helical" evidence="8">
    <location>
        <begin position="801"/>
        <end position="820"/>
    </location>
</feature>
<keyword evidence="5 8" id="KW-1133">Transmembrane helix</keyword>
<dbReference type="PANTHER" id="PTHR33406:SF6">
    <property type="entry name" value="MEMBRANE PROTEIN YDGH-RELATED"/>
    <property type="match status" value="1"/>
</dbReference>
<dbReference type="PANTHER" id="PTHR33406">
    <property type="entry name" value="MEMBRANE PROTEIN MJ1562-RELATED"/>
    <property type="match status" value="1"/>
</dbReference>
<name>A0ABV4C2E6_9MYCO</name>
<evidence type="ECO:0000259" key="9">
    <source>
        <dbReference type="Pfam" id="PF03176"/>
    </source>
</evidence>
<evidence type="ECO:0000256" key="4">
    <source>
        <dbReference type="ARBA" id="ARBA00022692"/>
    </source>
</evidence>
<organism evidence="10 11">
    <name type="scientific">Mycobacterium servetii</name>
    <dbReference type="NCBI Taxonomy" id="3237418"/>
    <lineage>
        <taxon>Bacteria</taxon>
        <taxon>Bacillati</taxon>
        <taxon>Actinomycetota</taxon>
        <taxon>Actinomycetes</taxon>
        <taxon>Mycobacteriales</taxon>
        <taxon>Mycobacteriaceae</taxon>
        <taxon>Mycobacterium</taxon>
    </lineage>
</organism>
<dbReference type="Pfam" id="PF03176">
    <property type="entry name" value="MMPL"/>
    <property type="match status" value="2"/>
</dbReference>
<feature type="transmembrane region" description="Helical" evidence="8">
    <location>
        <begin position="933"/>
        <end position="958"/>
    </location>
</feature>
<dbReference type="InterPro" id="IPR050545">
    <property type="entry name" value="Mycobact_MmpL"/>
</dbReference>
<feature type="transmembrane region" description="Helical" evidence="8">
    <location>
        <begin position="174"/>
        <end position="193"/>
    </location>
</feature>
<dbReference type="Gene3D" id="1.20.1640.10">
    <property type="entry name" value="Multidrug efflux transporter AcrB transmembrane domain"/>
    <property type="match status" value="2"/>
</dbReference>
<keyword evidence="6 8" id="KW-0472">Membrane</keyword>
<feature type="region of interest" description="Disordered" evidence="7">
    <location>
        <begin position="1006"/>
        <end position="1033"/>
    </location>
</feature>
<keyword evidence="4 8" id="KW-0812">Transmembrane</keyword>
<comment type="subcellular location">
    <subcellularLocation>
        <location evidence="1">Cell membrane</location>
        <topology evidence="1">Multi-pass membrane protein</topology>
    </subcellularLocation>
</comment>
<evidence type="ECO:0000256" key="8">
    <source>
        <dbReference type="SAM" id="Phobius"/>
    </source>
</evidence>
<feature type="transmembrane region" description="Helical" evidence="8">
    <location>
        <begin position="899"/>
        <end position="921"/>
    </location>
</feature>
<feature type="transmembrane region" description="Helical" evidence="8">
    <location>
        <begin position="307"/>
        <end position="330"/>
    </location>
</feature>
<feature type="domain" description="Membrane transport protein MMPL" evidence="9">
    <location>
        <begin position="634"/>
        <end position="966"/>
    </location>
</feature>
<accession>A0ABV4C2E6</accession>
<dbReference type="RefSeq" id="WP_369739068.1">
    <property type="nucleotide sequence ID" value="NZ_JBGEDP010000001.1"/>
</dbReference>
<feature type="transmembrane region" description="Helical" evidence="8">
    <location>
        <begin position="827"/>
        <end position="852"/>
    </location>
</feature>
<gene>
    <name evidence="10" type="ORF">AB8998_17715</name>
</gene>
<dbReference type="Proteomes" id="UP001564760">
    <property type="component" value="Unassembled WGS sequence"/>
</dbReference>
<evidence type="ECO:0000256" key="3">
    <source>
        <dbReference type="ARBA" id="ARBA00022475"/>
    </source>
</evidence>
<keyword evidence="11" id="KW-1185">Reference proteome</keyword>
<evidence type="ECO:0000313" key="11">
    <source>
        <dbReference type="Proteomes" id="UP001564760"/>
    </source>
</evidence>
<comment type="similarity">
    <text evidence="2">Belongs to the resistance-nodulation-cell division (RND) (TC 2.A.6) family. MmpL subfamily.</text>
</comment>
<feature type="transmembrane region" description="Helical" evidence="8">
    <location>
        <begin position="231"/>
        <end position="251"/>
    </location>
</feature>
<feature type="domain" description="Membrane transport protein MMPL" evidence="9">
    <location>
        <begin position="32"/>
        <end position="360"/>
    </location>
</feature>
<protein>
    <submittedName>
        <fullName evidence="10">RND family transporter</fullName>
    </submittedName>
</protein>
<comment type="caution">
    <text evidence="10">The sequence shown here is derived from an EMBL/GenBank/DDBJ whole genome shotgun (WGS) entry which is preliminary data.</text>
</comment>
<feature type="transmembrane region" description="Helical" evidence="8">
    <location>
        <begin position="362"/>
        <end position="383"/>
    </location>
</feature>
<dbReference type="NCBIfam" id="TIGR00833">
    <property type="entry name" value="actII"/>
    <property type="match status" value="1"/>
</dbReference>
<feature type="transmembrane region" description="Helical" evidence="8">
    <location>
        <begin position="272"/>
        <end position="295"/>
    </location>
</feature>
<dbReference type="InterPro" id="IPR004707">
    <property type="entry name" value="MmpL_fam"/>
</dbReference>